<dbReference type="InterPro" id="IPR018247">
    <property type="entry name" value="EF_Hand_1_Ca_BS"/>
</dbReference>
<keyword evidence="3" id="KW-0602">Photosynthesis</keyword>
<evidence type="ECO:0000256" key="2">
    <source>
        <dbReference type="ARBA" id="ARBA00022494"/>
    </source>
</evidence>
<dbReference type="SUPFAM" id="SSF161077">
    <property type="entry name" value="Photosystem II antenna protein-like"/>
    <property type="match status" value="1"/>
</dbReference>
<proteinExistence type="predicted"/>
<comment type="caution">
    <text evidence="10">The sequence shown here is derived from an EMBL/GenBank/DDBJ whole genome shotgun (WGS) entry which is preliminary data.</text>
</comment>
<protein>
    <recommendedName>
        <fullName evidence="12">Transmembrane protein</fullName>
    </recommendedName>
</protein>
<feature type="region of interest" description="Disordered" evidence="9">
    <location>
        <begin position="320"/>
        <end position="339"/>
    </location>
</feature>
<evidence type="ECO:0000256" key="3">
    <source>
        <dbReference type="ARBA" id="ARBA00022531"/>
    </source>
</evidence>
<dbReference type="EMBL" id="JBBNAF010000002">
    <property type="protein sequence ID" value="KAK9162743.1"/>
    <property type="molecule type" value="Genomic_DNA"/>
</dbReference>
<dbReference type="GO" id="GO:0016168">
    <property type="term" value="F:chlorophyll binding"/>
    <property type="evidence" value="ECO:0007669"/>
    <property type="project" value="UniProtKB-KW"/>
</dbReference>
<evidence type="ECO:0000313" key="11">
    <source>
        <dbReference type="Proteomes" id="UP001420932"/>
    </source>
</evidence>
<keyword evidence="2" id="KW-0148">Chlorophyll</keyword>
<dbReference type="Proteomes" id="UP001420932">
    <property type="component" value="Unassembled WGS sequence"/>
</dbReference>
<name>A0AAP0Q0E7_9MAGN</name>
<organism evidence="10 11">
    <name type="scientific">Stephania yunnanensis</name>
    <dbReference type="NCBI Taxonomy" id="152371"/>
    <lineage>
        <taxon>Eukaryota</taxon>
        <taxon>Viridiplantae</taxon>
        <taxon>Streptophyta</taxon>
        <taxon>Embryophyta</taxon>
        <taxon>Tracheophyta</taxon>
        <taxon>Spermatophyta</taxon>
        <taxon>Magnoliopsida</taxon>
        <taxon>Ranunculales</taxon>
        <taxon>Menispermaceae</taxon>
        <taxon>Menispermoideae</taxon>
        <taxon>Cissampelideae</taxon>
        <taxon>Stephania</taxon>
    </lineage>
</organism>
<evidence type="ECO:0000256" key="9">
    <source>
        <dbReference type="SAM" id="MobiDB-lite"/>
    </source>
</evidence>
<dbReference type="InterPro" id="IPR036001">
    <property type="entry name" value="PS_II_antenna-like_sf"/>
</dbReference>
<evidence type="ECO:0000256" key="6">
    <source>
        <dbReference type="ARBA" id="ARBA00022991"/>
    </source>
</evidence>
<dbReference type="Gene3D" id="1.10.10.670">
    <property type="entry name" value="photosystem ii from thermosynechococcus elongatus"/>
    <property type="match status" value="1"/>
</dbReference>
<evidence type="ECO:0000256" key="4">
    <source>
        <dbReference type="ARBA" id="ARBA00022692"/>
    </source>
</evidence>
<comment type="subcellular location">
    <subcellularLocation>
        <location evidence="1">Membrane</location>
        <topology evidence="1">Multi-pass membrane protein</topology>
    </subcellularLocation>
</comment>
<evidence type="ECO:0000313" key="10">
    <source>
        <dbReference type="EMBL" id="KAK9162743.1"/>
    </source>
</evidence>
<dbReference type="AlphaFoldDB" id="A0AAP0Q0E7"/>
<keyword evidence="7" id="KW-0472">Membrane</keyword>
<evidence type="ECO:0000256" key="5">
    <source>
        <dbReference type="ARBA" id="ARBA00022989"/>
    </source>
</evidence>
<gene>
    <name evidence="10" type="ORF">Syun_003645</name>
</gene>
<evidence type="ECO:0008006" key="12">
    <source>
        <dbReference type="Google" id="ProtNLM"/>
    </source>
</evidence>
<dbReference type="InterPro" id="IPR044900">
    <property type="entry name" value="PSII_PsbC_sf"/>
</dbReference>
<evidence type="ECO:0000256" key="7">
    <source>
        <dbReference type="ARBA" id="ARBA00023136"/>
    </source>
</evidence>
<sequence length="398" mass="45211">MGLEVSQAQAFTFLVRDQRLGANMGSVPTCLGKYLMHSPTGEIIFGGENMHFWDLRAPWLEPLSGPNGLNLSRLKNDIQPWQERRSTEYMTHAPLSSLNYVGSVATEIDEVNYVSPKSWLVASHFVLGFFLFVGHLWHAGRACAAVTGFEKGIDRNLEPNSTAGPEERGIYVTDVRDTALQRSSPLSHLLAHHIAKSPSSRSPSKKKSSMRSEGDHRDSLKSFAIRRALFNILVGLKPRSFSLGFPVVGKIQPYFRWHPSIDEAIVRATYDSKACVRYGALMRELCALGVSPKFVTNEAWNRHREFWAFVDFKEKFEKASQNRKNEKGGPSTGPSKHTGVTRYFQTYENALDRDEDDEITPNDVFFHVHTKDRDGVTFIYNRSTRFHPELVRRHKEHT</sequence>
<keyword evidence="11" id="KW-1185">Reference proteome</keyword>
<accession>A0AAP0Q0E7</accession>
<keyword evidence="8" id="KW-0604">Photosystem II</keyword>
<feature type="region of interest" description="Disordered" evidence="9">
    <location>
        <begin position="193"/>
        <end position="215"/>
    </location>
</feature>
<dbReference type="GO" id="GO:0009767">
    <property type="term" value="P:photosynthetic electron transport chain"/>
    <property type="evidence" value="ECO:0007669"/>
    <property type="project" value="InterPro"/>
</dbReference>
<keyword evidence="5" id="KW-1133">Transmembrane helix</keyword>
<evidence type="ECO:0000256" key="1">
    <source>
        <dbReference type="ARBA" id="ARBA00004141"/>
    </source>
</evidence>
<evidence type="ECO:0000256" key="8">
    <source>
        <dbReference type="ARBA" id="ARBA00023276"/>
    </source>
</evidence>
<dbReference type="Pfam" id="PF00421">
    <property type="entry name" value="PSII"/>
    <property type="match status" value="1"/>
</dbReference>
<dbReference type="PROSITE" id="PS00018">
    <property type="entry name" value="EF_HAND_1"/>
    <property type="match status" value="1"/>
</dbReference>
<reference evidence="10 11" key="1">
    <citation type="submission" date="2024-01" db="EMBL/GenBank/DDBJ databases">
        <title>Genome assemblies of Stephania.</title>
        <authorList>
            <person name="Yang L."/>
        </authorList>
    </citation>
    <scope>NUCLEOTIDE SEQUENCE [LARGE SCALE GENOMIC DNA]</scope>
    <source>
        <strain evidence="10">YNDBR</strain>
        <tissue evidence="10">Leaf</tissue>
    </source>
</reference>
<dbReference type="GO" id="GO:0009523">
    <property type="term" value="C:photosystem II"/>
    <property type="evidence" value="ECO:0007669"/>
    <property type="project" value="UniProtKB-KW"/>
</dbReference>
<dbReference type="InterPro" id="IPR000932">
    <property type="entry name" value="PS_antenna-like"/>
</dbReference>
<keyword evidence="6" id="KW-0157">Chromophore</keyword>
<keyword evidence="4" id="KW-0812">Transmembrane</keyword>